<accession>A0ABV9JNN5</accession>
<comment type="caution">
    <text evidence="5">The sequence shown here is derived from an EMBL/GenBank/DDBJ whole genome shotgun (WGS) entry which is preliminary data.</text>
</comment>
<feature type="domain" description="Solute-binding protein family 3/N-terminal" evidence="4">
    <location>
        <begin position="24"/>
        <end position="239"/>
    </location>
</feature>
<dbReference type="RefSeq" id="WP_377334385.1">
    <property type="nucleotide sequence ID" value="NZ_JBHSGB010000010.1"/>
</dbReference>
<organism evidence="5 6">
    <name type="scientific">Rheinheimera marina</name>
    <dbReference type="NCBI Taxonomy" id="1774958"/>
    <lineage>
        <taxon>Bacteria</taxon>
        <taxon>Pseudomonadati</taxon>
        <taxon>Pseudomonadota</taxon>
        <taxon>Gammaproteobacteria</taxon>
        <taxon>Chromatiales</taxon>
        <taxon>Chromatiaceae</taxon>
        <taxon>Rheinheimera</taxon>
    </lineage>
</organism>
<evidence type="ECO:0000313" key="6">
    <source>
        <dbReference type="Proteomes" id="UP001595962"/>
    </source>
</evidence>
<dbReference type="PANTHER" id="PTHR35936">
    <property type="entry name" value="MEMBRANE-BOUND LYTIC MUREIN TRANSGLYCOSYLASE F"/>
    <property type="match status" value="1"/>
</dbReference>
<sequence>MKFLLGSLWLFCAPLWACSGPELAILVGVDKPPYIAVKQQSGFELELLKTVSQQLGRCAKFLHVPNGRLLELYTQGLGDLVSLQRSVPDGLYATAPYIRYENVLIIRKDALRTIRRLTDLAGLRLMAFQNASQFLSDDYRRMLPLLASYLEVVEQHQLPSMLLKNRVDALVMDRNIFDYYYLQTAPNDSSLQQLHWFGVNSYHLLGRNQALVQQFSQALVQFQQTAAFHQLQLQFFQQANQ</sequence>
<name>A0ABV9JNN5_9GAMM</name>
<reference evidence="6" key="1">
    <citation type="journal article" date="2019" name="Int. J. Syst. Evol. Microbiol.">
        <title>The Global Catalogue of Microorganisms (GCM) 10K type strain sequencing project: providing services to taxonomists for standard genome sequencing and annotation.</title>
        <authorList>
            <consortium name="The Broad Institute Genomics Platform"/>
            <consortium name="The Broad Institute Genome Sequencing Center for Infectious Disease"/>
            <person name="Wu L."/>
            <person name="Ma J."/>
        </authorList>
    </citation>
    <scope>NUCLEOTIDE SEQUENCE [LARGE SCALE GENOMIC DNA]</scope>
    <source>
        <strain evidence="6">DT28</strain>
    </source>
</reference>
<dbReference type="Proteomes" id="UP001595962">
    <property type="component" value="Unassembled WGS sequence"/>
</dbReference>
<gene>
    <name evidence="5" type="ORF">ACFO3I_12750</name>
</gene>
<dbReference type="Gene3D" id="3.40.190.10">
    <property type="entry name" value="Periplasmic binding protein-like II"/>
    <property type="match status" value="2"/>
</dbReference>
<dbReference type="EMBL" id="JBHSGB010000010">
    <property type="protein sequence ID" value="MFC4655877.1"/>
    <property type="molecule type" value="Genomic_DNA"/>
</dbReference>
<dbReference type="PANTHER" id="PTHR35936:SF19">
    <property type="entry name" value="AMINO-ACID-BINDING PROTEIN YXEM-RELATED"/>
    <property type="match status" value="1"/>
</dbReference>
<feature type="chain" id="PRO_5046085198" evidence="3">
    <location>
        <begin position="25"/>
        <end position="241"/>
    </location>
</feature>
<evidence type="ECO:0000256" key="2">
    <source>
        <dbReference type="ARBA" id="ARBA00022729"/>
    </source>
</evidence>
<evidence type="ECO:0000256" key="3">
    <source>
        <dbReference type="SAM" id="SignalP"/>
    </source>
</evidence>
<feature type="signal peptide" evidence="3">
    <location>
        <begin position="1"/>
        <end position="24"/>
    </location>
</feature>
<keyword evidence="6" id="KW-1185">Reference proteome</keyword>
<evidence type="ECO:0000313" key="5">
    <source>
        <dbReference type="EMBL" id="MFC4655877.1"/>
    </source>
</evidence>
<evidence type="ECO:0000259" key="4">
    <source>
        <dbReference type="SMART" id="SM00062"/>
    </source>
</evidence>
<protein>
    <submittedName>
        <fullName evidence="5">Substrate-binding periplasmic protein</fullName>
    </submittedName>
</protein>
<comment type="similarity">
    <text evidence="1">Belongs to the bacterial solute-binding protein 3 family.</text>
</comment>
<dbReference type="SMART" id="SM00062">
    <property type="entry name" value="PBPb"/>
    <property type="match status" value="1"/>
</dbReference>
<dbReference type="SUPFAM" id="SSF53850">
    <property type="entry name" value="Periplasmic binding protein-like II"/>
    <property type="match status" value="1"/>
</dbReference>
<keyword evidence="2 3" id="KW-0732">Signal</keyword>
<proteinExistence type="inferred from homology"/>
<evidence type="ECO:0000256" key="1">
    <source>
        <dbReference type="ARBA" id="ARBA00010333"/>
    </source>
</evidence>
<dbReference type="InterPro" id="IPR001638">
    <property type="entry name" value="Solute-binding_3/MltF_N"/>
</dbReference>